<reference evidence="3" key="1">
    <citation type="submission" date="2019-08" db="EMBL/GenBank/DDBJ databases">
        <title>Limnoglobus roseus gen. nov., sp. nov., a novel freshwater planctomycete with a giant genome from the family Gemmataceae.</title>
        <authorList>
            <person name="Kulichevskaya I.S."/>
            <person name="Naumoff D.G."/>
            <person name="Miroshnikov K."/>
            <person name="Ivanova A."/>
            <person name="Philippov D.A."/>
            <person name="Hakobyan A."/>
            <person name="Rijpstra I.C."/>
            <person name="Sinninghe Damste J.S."/>
            <person name="Liesack W."/>
            <person name="Dedysh S.N."/>
        </authorList>
    </citation>
    <scope>NUCLEOTIDE SEQUENCE [LARGE SCALE GENOMIC DNA]</scope>
    <source>
        <strain evidence="3">PX52</strain>
    </source>
</reference>
<dbReference type="EMBL" id="CP042425">
    <property type="protein sequence ID" value="QEL15439.1"/>
    <property type="molecule type" value="Genomic_DNA"/>
</dbReference>
<accession>A0A5C1A7Z7</accession>
<evidence type="ECO:0000313" key="3">
    <source>
        <dbReference type="Proteomes" id="UP000324974"/>
    </source>
</evidence>
<keyword evidence="1" id="KW-0812">Transmembrane</keyword>
<dbReference type="PROSITE" id="PS00409">
    <property type="entry name" value="PROKAR_NTER_METHYL"/>
    <property type="match status" value="1"/>
</dbReference>
<dbReference type="KEGG" id="lrs:PX52LOC_02358"/>
<feature type="transmembrane region" description="Helical" evidence="1">
    <location>
        <begin position="20"/>
        <end position="40"/>
    </location>
</feature>
<sequence>MMTPTPRPRRGITLVESLVAMFVAALAMISLLALFPLGALQMGQALKDSRCADTAINSESLMRTHWQTNVVEQPAGSQDAFINSFGTYANNPSDPVFIDPIGQQSAAPSNVASLSATGATPFTLTRQTLSVTPNFARAYRFCTLLDDMTFDQGGAPVMTGGTGPVERAGRYNWSAVLQRPVSTNPNVADLTVLVFDGRAAGFSPANAEVAYPNVTGNLSYSVGGTSLVIPYDQTQPRPLLGKGRWVMLTTAGTADTSTSPTTPLTPTRISFYRAVSVNDETAGQLTVELQSAIKPIHASVATTRAVVFAGLAEVFERPSLTPQ</sequence>
<dbReference type="Proteomes" id="UP000324974">
    <property type="component" value="Chromosome"/>
</dbReference>
<name>A0A5C1A7Z7_9BACT</name>
<protein>
    <submittedName>
        <fullName evidence="2">Uncharacterized protein</fullName>
    </submittedName>
</protein>
<evidence type="ECO:0000256" key="1">
    <source>
        <dbReference type="SAM" id="Phobius"/>
    </source>
</evidence>
<dbReference type="InterPro" id="IPR012902">
    <property type="entry name" value="N_methyl_site"/>
</dbReference>
<gene>
    <name evidence="2" type="ORF">PX52LOC_02358</name>
</gene>
<proteinExistence type="predicted"/>
<keyword evidence="1" id="KW-1133">Transmembrane helix</keyword>
<evidence type="ECO:0000313" key="2">
    <source>
        <dbReference type="EMBL" id="QEL15439.1"/>
    </source>
</evidence>
<organism evidence="2 3">
    <name type="scientific">Limnoglobus roseus</name>
    <dbReference type="NCBI Taxonomy" id="2598579"/>
    <lineage>
        <taxon>Bacteria</taxon>
        <taxon>Pseudomonadati</taxon>
        <taxon>Planctomycetota</taxon>
        <taxon>Planctomycetia</taxon>
        <taxon>Gemmatales</taxon>
        <taxon>Gemmataceae</taxon>
        <taxon>Limnoglobus</taxon>
    </lineage>
</organism>
<keyword evidence="1" id="KW-0472">Membrane</keyword>
<dbReference type="RefSeq" id="WP_149110257.1">
    <property type="nucleotide sequence ID" value="NZ_CP042425.1"/>
</dbReference>
<dbReference type="OrthoDB" id="284367at2"/>
<dbReference type="Pfam" id="PF07963">
    <property type="entry name" value="N_methyl"/>
    <property type="match status" value="1"/>
</dbReference>
<dbReference type="AlphaFoldDB" id="A0A5C1A7Z7"/>
<keyword evidence="3" id="KW-1185">Reference proteome</keyword>